<comment type="caution">
    <text evidence="3">The sequence shown here is derived from an EMBL/GenBank/DDBJ whole genome shotgun (WGS) entry which is preliminary data.</text>
</comment>
<protein>
    <submittedName>
        <fullName evidence="3">Uncharacterized protein</fullName>
    </submittedName>
</protein>
<reference evidence="3" key="1">
    <citation type="submission" date="2019-06" db="EMBL/GenBank/DDBJ databases">
        <authorList>
            <person name="Zheng W."/>
        </authorList>
    </citation>
    <scope>NUCLEOTIDE SEQUENCE</scope>
    <source>
        <strain evidence="3">QDHG01</strain>
    </source>
</reference>
<dbReference type="EMBL" id="RRYP01024429">
    <property type="protein sequence ID" value="TNV72075.1"/>
    <property type="molecule type" value="Genomic_DNA"/>
</dbReference>
<accession>A0A8J8NCF5</accession>
<proteinExistence type="predicted"/>
<feature type="coiled-coil region" evidence="1">
    <location>
        <begin position="4"/>
        <end position="80"/>
    </location>
</feature>
<keyword evidence="1" id="KW-0175">Coiled coil</keyword>
<dbReference type="Proteomes" id="UP000785679">
    <property type="component" value="Unassembled WGS sequence"/>
</dbReference>
<evidence type="ECO:0000256" key="2">
    <source>
        <dbReference type="SAM" id="MobiDB-lite"/>
    </source>
</evidence>
<name>A0A8J8NCF5_HALGN</name>
<dbReference type="AlphaFoldDB" id="A0A8J8NCF5"/>
<evidence type="ECO:0000256" key="1">
    <source>
        <dbReference type="SAM" id="Coils"/>
    </source>
</evidence>
<sequence length="237" mass="27263">MIQYETVSTQLEEALKKIDEQQELMYQLQRQYEHSVKKKDSYKESATKARERNATLSQEYIKLQATVNKLNLQSQQYQNDENMSQNLPNQLVTFNAGKSITRSTKSGEIQQLKPPKQSYHHPMSTKVFKKTFELDATTSCDVNPDLESVKQLGATFPTQDKARQGDFSGLTDQHLSQRRHNPMTFESEGENSRVLQRVDEGSSSESDETTEGMGVKSKGMLRDQINFYQKKLQRLLI</sequence>
<gene>
    <name evidence="3" type="ORF">FGO68_gene3131</name>
</gene>
<keyword evidence="4" id="KW-1185">Reference proteome</keyword>
<feature type="region of interest" description="Disordered" evidence="2">
    <location>
        <begin position="103"/>
        <end position="123"/>
    </location>
</feature>
<feature type="region of interest" description="Disordered" evidence="2">
    <location>
        <begin position="155"/>
        <end position="217"/>
    </location>
</feature>
<evidence type="ECO:0000313" key="4">
    <source>
        <dbReference type="Proteomes" id="UP000785679"/>
    </source>
</evidence>
<evidence type="ECO:0000313" key="3">
    <source>
        <dbReference type="EMBL" id="TNV72075.1"/>
    </source>
</evidence>
<organism evidence="3 4">
    <name type="scientific">Halteria grandinella</name>
    <dbReference type="NCBI Taxonomy" id="5974"/>
    <lineage>
        <taxon>Eukaryota</taxon>
        <taxon>Sar</taxon>
        <taxon>Alveolata</taxon>
        <taxon>Ciliophora</taxon>
        <taxon>Intramacronucleata</taxon>
        <taxon>Spirotrichea</taxon>
        <taxon>Stichotrichia</taxon>
        <taxon>Sporadotrichida</taxon>
        <taxon>Halteriidae</taxon>
        <taxon>Halteria</taxon>
    </lineage>
</organism>